<evidence type="ECO:0000313" key="3">
    <source>
        <dbReference type="Proteomes" id="UP000077098"/>
    </source>
</evidence>
<protein>
    <submittedName>
        <fullName evidence="2">Uncharacterized protein</fullName>
    </submittedName>
</protein>
<dbReference type="RefSeq" id="WP_063948502.1">
    <property type="nucleotide sequence ID" value="NZ_LXPS01000011.1"/>
</dbReference>
<reference evidence="2 3" key="1">
    <citation type="submission" date="2016-05" db="EMBL/GenBank/DDBJ databases">
        <authorList>
            <person name="Lavstsen T."/>
            <person name="Jespersen J.S."/>
        </authorList>
    </citation>
    <scope>NUCLEOTIDE SEQUENCE [LARGE SCALE GENOMIC DNA]</scope>
    <source>
        <strain evidence="2 3">KCJ1736</strain>
    </source>
</reference>
<dbReference type="Proteomes" id="UP000077098">
    <property type="component" value="Unassembled WGS sequence"/>
</dbReference>
<keyword evidence="1" id="KW-0732">Signal</keyword>
<name>A0A176XDX1_AGRTU</name>
<sequence>MIGRRAGAVGILCMLGTAALAEDAQPDPSGTYLCKLTASAGLRLDVPSQRWSGTVFNVQNEALLVKVFDTGKTSTYQTGVPITYKKYTVSFKNFGSQDKARECVSSFLSGQFSSEVPIMGGRLDCRFFGTQYRLDFGLKRIQINFDGAYLDDWKENQDTPYVAVGTCEKV</sequence>
<dbReference type="AlphaFoldDB" id="A0A176XDX1"/>
<organism evidence="2 3">
    <name type="scientific">Agrobacterium tumefaciens</name>
    <dbReference type="NCBI Taxonomy" id="358"/>
    <lineage>
        <taxon>Bacteria</taxon>
        <taxon>Pseudomonadati</taxon>
        <taxon>Pseudomonadota</taxon>
        <taxon>Alphaproteobacteria</taxon>
        <taxon>Hyphomicrobiales</taxon>
        <taxon>Rhizobiaceae</taxon>
        <taxon>Rhizobium/Agrobacterium group</taxon>
        <taxon>Agrobacterium</taxon>
        <taxon>Agrobacterium tumefaciens complex</taxon>
    </lineage>
</organism>
<feature type="chain" id="PRO_5008053343" evidence="1">
    <location>
        <begin position="22"/>
        <end position="170"/>
    </location>
</feature>
<proteinExistence type="predicted"/>
<accession>A0A176XDX1</accession>
<dbReference type="EMBL" id="LXPS01000011">
    <property type="protein sequence ID" value="OAE46824.1"/>
    <property type="molecule type" value="Genomic_DNA"/>
</dbReference>
<evidence type="ECO:0000313" key="2">
    <source>
        <dbReference type="EMBL" id="OAE46824.1"/>
    </source>
</evidence>
<feature type="signal peptide" evidence="1">
    <location>
        <begin position="1"/>
        <end position="21"/>
    </location>
</feature>
<gene>
    <name evidence="2" type="ORF">A7J57_12110</name>
</gene>
<comment type="caution">
    <text evidence="2">The sequence shown here is derived from an EMBL/GenBank/DDBJ whole genome shotgun (WGS) entry which is preliminary data.</text>
</comment>
<evidence type="ECO:0000256" key="1">
    <source>
        <dbReference type="SAM" id="SignalP"/>
    </source>
</evidence>